<feature type="transmembrane region" description="Helical" evidence="7">
    <location>
        <begin position="290"/>
        <end position="308"/>
    </location>
</feature>
<keyword evidence="10" id="KW-1185">Reference proteome</keyword>
<protein>
    <submittedName>
        <fullName evidence="9">Solute carrier family 9 member B1</fullName>
    </submittedName>
</protein>
<feature type="transmembrane region" description="Helical" evidence="7">
    <location>
        <begin position="472"/>
        <end position="492"/>
    </location>
</feature>
<dbReference type="GO" id="GO:0016020">
    <property type="term" value="C:membrane"/>
    <property type="evidence" value="ECO:0007669"/>
    <property type="project" value="UniProtKB-SubCell"/>
</dbReference>
<comment type="similarity">
    <text evidence="2">Belongs to the monovalent cation:proton antiporter 1 (CPA1) transporter (TC 2.A.36) family.</text>
</comment>
<feature type="transmembrane region" description="Helical" evidence="7">
    <location>
        <begin position="398"/>
        <end position="420"/>
    </location>
</feature>
<dbReference type="GO" id="GO:0015297">
    <property type="term" value="F:antiporter activity"/>
    <property type="evidence" value="ECO:0007669"/>
    <property type="project" value="InterPro"/>
</dbReference>
<evidence type="ECO:0000256" key="1">
    <source>
        <dbReference type="ARBA" id="ARBA00004141"/>
    </source>
</evidence>
<feature type="region of interest" description="Disordered" evidence="6">
    <location>
        <begin position="1"/>
        <end position="35"/>
    </location>
</feature>
<evidence type="ECO:0000313" key="9">
    <source>
        <dbReference type="EMBL" id="KAF6388934.1"/>
    </source>
</evidence>
<feature type="domain" description="Cation/H+ exchanger transmembrane" evidence="8">
    <location>
        <begin position="114"/>
        <end position="482"/>
    </location>
</feature>
<dbReference type="GO" id="GO:1902600">
    <property type="term" value="P:proton transmembrane transport"/>
    <property type="evidence" value="ECO:0007669"/>
    <property type="project" value="InterPro"/>
</dbReference>
<evidence type="ECO:0000256" key="6">
    <source>
        <dbReference type="SAM" id="MobiDB-lite"/>
    </source>
</evidence>
<feature type="compositionally biased region" description="Acidic residues" evidence="6">
    <location>
        <begin position="1"/>
        <end position="10"/>
    </location>
</feature>
<evidence type="ECO:0000259" key="8">
    <source>
        <dbReference type="Pfam" id="PF00999"/>
    </source>
</evidence>
<evidence type="ECO:0000256" key="5">
    <source>
        <dbReference type="ARBA" id="ARBA00023136"/>
    </source>
</evidence>
<dbReference type="InterPro" id="IPR038770">
    <property type="entry name" value="Na+/solute_symporter_sf"/>
</dbReference>
<dbReference type="Gene3D" id="1.20.1530.20">
    <property type="match status" value="1"/>
</dbReference>
<evidence type="ECO:0000313" key="10">
    <source>
        <dbReference type="Proteomes" id="UP000527355"/>
    </source>
</evidence>
<dbReference type="AlphaFoldDB" id="A0A7J8ARA4"/>
<keyword evidence="3 7" id="KW-0812">Transmembrane</keyword>
<reference evidence="9 10" key="1">
    <citation type="journal article" date="2020" name="Nature">
        <title>Six reference-quality genomes reveal evolution of bat adaptations.</title>
        <authorList>
            <person name="Jebb D."/>
            <person name="Huang Z."/>
            <person name="Pippel M."/>
            <person name="Hughes G.M."/>
            <person name="Lavrichenko K."/>
            <person name="Devanna P."/>
            <person name="Winkler S."/>
            <person name="Jermiin L.S."/>
            <person name="Skirmuntt E.C."/>
            <person name="Katzourakis A."/>
            <person name="Burkitt-Gray L."/>
            <person name="Ray D.A."/>
            <person name="Sullivan K.A.M."/>
            <person name="Roscito J.G."/>
            <person name="Kirilenko B.M."/>
            <person name="Davalos L.M."/>
            <person name="Corthals A.P."/>
            <person name="Power M.L."/>
            <person name="Jones G."/>
            <person name="Ransome R.D."/>
            <person name="Dechmann D.K.N."/>
            <person name="Locatelli A.G."/>
            <person name="Puechmaille S.J."/>
            <person name="Fedrigo O."/>
            <person name="Jarvis E.D."/>
            <person name="Hiller M."/>
            <person name="Vernes S.C."/>
            <person name="Myers E.W."/>
            <person name="Teeling E.C."/>
        </authorList>
    </citation>
    <scope>NUCLEOTIDE SEQUENCE [LARGE SCALE GENOMIC DNA]</scope>
    <source>
        <strain evidence="9">MMyoMyo1</strain>
        <tissue evidence="9">Flight muscle</tissue>
    </source>
</reference>
<comment type="caution">
    <text evidence="9">The sequence shown here is derived from an EMBL/GenBank/DDBJ whole genome shotgun (WGS) entry which is preliminary data.</text>
</comment>
<sequence length="502" mass="54681">MDITELENEQLEDKNIQSSITPQILKDDNTGEDEETKEIVILETEETKPQVTKNPFPPQGRLNKCITNGTLLVVIWFAISSISSPDHYPDKNSFQLLFVFCCSVIGGKLLEVIRIPSVPPLPPLFGKGMLLAGFAIRNAPYISERIHVSKEWSSTLRNIALTLILIKAGLGLDLQALKRLTRVCVRLSLGPCLMEAFSTAVISHFLLNFPWQWGFLLGFVVGAVSPAVVVPSMLQLQEEGYGVEKGIPTLLMAASSVDDILAITGFSIFMSMVFSTGGILHDLLTSFRDVILGVLLGTFWGICLRYFPSEDQTNITMKRAGLILGSCVTAVLVSNSIGTHGAGGLFTLMLTFIGGAHWTTDRNEVQKIITFAWDIFKPLLFALVGLEVSVEALKSDAIGISIACMSLALLVRISATFFLVTFAGFNFKEKIFIALSWIPKATVQAVLGPLALETARISSPHLEPYAKDVMTIAFLAILITAPNGALLINILGPRLLARCSPN</sequence>
<evidence type="ECO:0000256" key="2">
    <source>
        <dbReference type="ARBA" id="ARBA00007367"/>
    </source>
</evidence>
<evidence type="ECO:0000256" key="7">
    <source>
        <dbReference type="SAM" id="Phobius"/>
    </source>
</evidence>
<dbReference type="EMBL" id="JABWUV010000001">
    <property type="protein sequence ID" value="KAF6388934.1"/>
    <property type="molecule type" value="Genomic_DNA"/>
</dbReference>
<dbReference type="PANTHER" id="PTHR31102:SF5">
    <property type="entry name" value="SLC9B1-LIKE PROTEIN SLC9B1P1-RELATED"/>
    <property type="match status" value="1"/>
</dbReference>
<dbReference type="VEuPathDB" id="HostDB:LOC118667055"/>
<dbReference type="PANTHER" id="PTHR31102">
    <property type="match status" value="1"/>
</dbReference>
<dbReference type="InterPro" id="IPR051843">
    <property type="entry name" value="CPA1_transporter"/>
</dbReference>
<dbReference type="Proteomes" id="UP000527355">
    <property type="component" value="Unassembled WGS sequence"/>
</dbReference>
<keyword evidence="5 7" id="KW-0472">Membrane</keyword>
<dbReference type="Pfam" id="PF00999">
    <property type="entry name" value="Na_H_Exchanger"/>
    <property type="match status" value="1"/>
</dbReference>
<evidence type="ECO:0000256" key="3">
    <source>
        <dbReference type="ARBA" id="ARBA00022692"/>
    </source>
</evidence>
<gene>
    <name evidence="9" type="ORF">mMyoMyo1_017889</name>
</gene>
<keyword evidence="4 7" id="KW-1133">Transmembrane helix</keyword>
<accession>A0A7J8ARA4</accession>
<feature type="transmembrane region" description="Helical" evidence="7">
    <location>
        <begin position="320"/>
        <end position="337"/>
    </location>
</feature>
<name>A0A7J8ARA4_MYOMY</name>
<feature type="transmembrane region" description="Helical" evidence="7">
    <location>
        <begin position="368"/>
        <end position="386"/>
    </location>
</feature>
<feature type="transmembrane region" description="Helical" evidence="7">
    <location>
        <begin position="213"/>
        <end position="234"/>
    </location>
</feature>
<evidence type="ECO:0000256" key="4">
    <source>
        <dbReference type="ARBA" id="ARBA00022989"/>
    </source>
</evidence>
<comment type="subcellular location">
    <subcellularLocation>
        <location evidence="1">Membrane</location>
        <topology evidence="1">Multi-pass membrane protein</topology>
    </subcellularLocation>
</comment>
<dbReference type="InterPro" id="IPR006153">
    <property type="entry name" value="Cation/H_exchanger_TM"/>
</dbReference>
<organism evidence="9 10">
    <name type="scientific">Myotis myotis</name>
    <name type="common">Greater mouse-eared bat</name>
    <name type="synonym">Vespertilio myotis</name>
    <dbReference type="NCBI Taxonomy" id="51298"/>
    <lineage>
        <taxon>Eukaryota</taxon>
        <taxon>Metazoa</taxon>
        <taxon>Chordata</taxon>
        <taxon>Craniata</taxon>
        <taxon>Vertebrata</taxon>
        <taxon>Euteleostomi</taxon>
        <taxon>Mammalia</taxon>
        <taxon>Eutheria</taxon>
        <taxon>Laurasiatheria</taxon>
        <taxon>Chiroptera</taxon>
        <taxon>Yangochiroptera</taxon>
        <taxon>Vespertilionidae</taxon>
        <taxon>Myotis</taxon>
    </lineage>
</organism>
<proteinExistence type="inferred from homology"/>